<feature type="transmembrane region" description="Helical" evidence="8">
    <location>
        <begin position="58"/>
        <end position="80"/>
    </location>
</feature>
<keyword evidence="11" id="KW-1185">Reference proteome</keyword>
<dbReference type="Gene3D" id="3.90.550.10">
    <property type="entry name" value="Spore Coat Polysaccharide Biosynthesis Protein SpsA, Chain A"/>
    <property type="match status" value="1"/>
</dbReference>
<dbReference type="InterPro" id="IPR001173">
    <property type="entry name" value="Glyco_trans_2-like"/>
</dbReference>
<feature type="transmembrane region" description="Helical" evidence="8">
    <location>
        <begin position="523"/>
        <end position="543"/>
    </location>
</feature>
<dbReference type="PANTHER" id="PTHR43867">
    <property type="entry name" value="CELLULOSE SYNTHASE CATALYTIC SUBUNIT A [UDP-FORMING]"/>
    <property type="match status" value="1"/>
</dbReference>
<evidence type="ECO:0000256" key="2">
    <source>
        <dbReference type="ARBA" id="ARBA00022676"/>
    </source>
</evidence>
<evidence type="ECO:0000256" key="8">
    <source>
        <dbReference type="SAM" id="Phobius"/>
    </source>
</evidence>
<name>A0A2W2D8N0_9ACTN</name>
<dbReference type="InterPro" id="IPR029044">
    <property type="entry name" value="Nucleotide-diphossugar_trans"/>
</dbReference>
<feature type="transmembrane region" description="Helical" evidence="8">
    <location>
        <begin position="444"/>
        <end position="462"/>
    </location>
</feature>
<dbReference type="SUPFAM" id="SSF53448">
    <property type="entry name" value="Nucleotide-diphospho-sugar transferases"/>
    <property type="match status" value="1"/>
</dbReference>
<evidence type="ECO:0000256" key="1">
    <source>
        <dbReference type="ARBA" id="ARBA00004141"/>
    </source>
</evidence>
<proteinExistence type="predicted"/>
<comment type="subcellular location">
    <subcellularLocation>
        <location evidence="1">Membrane</location>
        <topology evidence="1">Multi-pass membrane protein</topology>
    </subcellularLocation>
</comment>
<evidence type="ECO:0000256" key="5">
    <source>
        <dbReference type="ARBA" id="ARBA00022989"/>
    </source>
</evidence>
<gene>
    <name evidence="10" type="ORF">C1I93_12900</name>
</gene>
<feature type="transmembrane region" description="Helical" evidence="8">
    <location>
        <begin position="549"/>
        <end position="569"/>
    </location>
</feature>
<dbReference type="GO" id="GO:0016758">
    <property type="term" value="F:hexosyltransferase activity"/>
    <property type="evidence" value="ECO:0007669"/>
    <property type="project" value="TreeGrafter"/>
</dbReference>
<evidence type="ECO:0000256" key="3">
    <source>
        <dbReference type="ARBA" id="ARBA00022679"/>
    </source>
</evidence>
<keyword evidence="5 8" id="KW-1133">Transmembrane helix</keyword>
<protein>
    <submittedName>
        <fullName evidence="10">Glycosyl transferase</fullName>
    </submittedName>
</protein>
<reference evidence="10 11" key="1">
    <citation type="submission" date="2018-01" db="EMBL/GenBank/DDBJ databases">
        <title>Draft genome sequence of Jishengella endophytica.</title>
        <authorList>
            <person name="Sahin N."/>
            <person name="Ay H."/>
            <person name="Saygin H."/>
        </authorList>
    </citation>
    <scope>NUCLEOTIDE SEQUENCE [LARGE SCALE GENOMIC DNA]</scope>
    <source>
        <strain evidence="10 11">DSM 45430</strain>
    </source>
</reference>
<evidence type="ECO:0000313" key="10">
    <source>
        <dbReference type="EMBL" id="PZF97089.1"/>
    </source>
</evidence>
<feature type="compositionally biased region" description="Basic and acidic residues" evidence="7">
    <location>
        <begin position="611"/>
        <end position="622"/>
    </location>
</feature>
<comment type="caution">
    <text evidence="10">The sequence shown here is derived from an EMBL/GenBank/DDBJ whole genome shotgun (WGS) entry which is preliminary data.</text>
</comment>
<dbReference type="InterPro" id="IPR050321">
    <property type="entry name" value="Glycosyltr_2/OpgH_subfam"/>
</dbReference>
<keyword evidence="2" id="KW-0328">Glycosyltransferase</keyword>
<evidence type="ECO:0000313" key="11">
    <source>
        <dbReference type="Proteomes" id="UP000248627"/>
    </source>
</evidence>
<organism evidence="10 11">
    <name type="scientific">Micromonospora endophytica</name>
    <dbReference type="NCBI Taxonomy" id="515350"/>
    <lineage>
        <taxon>Bacteria</taxon>
        <taxon>Bacillati</taxon>
        <taxon>Actinomycetota</taxon>
        <taxon>Actinomycetes</taxon>
        <taxon>Micromonosporales</taxon>
        <taxon>Micromonosporaceae</taxon>
        <taxon>Micromonospora</taxon>
    </lineage>
</organism>
<sequence>MAGLQPVTDPLEIPVYGRSWARLEAFSRIAGPLTEPPAGQPYRVRYRSMHRVLGNRRLVTAVGIALANICFEVIFLIWLLRPEHMADTNPGPVAEVARVANIFVICSILVVEALRLINVLSLSLASVIARDPVPVTPPPGLRVAFLTTIVPSKEPIAVVRDTLRAAKRIRHRGVFDVWLLDEGDDPEVKAVCAALGVRHFSRKGLAHYNQPRGAFRAKTKHGNYNAWVDAHGNGYDVFLSVDPDHVPLANFAERILGYFRDPDVAYVVGPQCYKNGEAFVTRAAESQQFPFHSVIQRAANLYGTSMLVGTNNAIRISALRDIGGLSDSITEDMATGLAVHTTRNRATGRRWKSVYTPDVLSAGEGPSSWSDYFSQQRRWSRGTFELLFGRYWLRFPRLSAGGMLHYTLITTFYPSMAIGWLLGIVNALLFLALGVTGMTISPQLWFALYTDATAFSLWLYLYNRRYNVSPYEPAGSRGLKGMLMSIISAPIYAGQLISTLLRRPAKFVVTPKGASSSSDGLRTFRAHLGWLVVLVAAIAVAFVRDYASPAALLWPVVAVLICLAPIVLWRRDLGRTAAKLAEQAGAIPEVRSPDRVGDITMEIPRVLREAHEATRSTREGPREIPAAQPGDWSGRIPTQARPPAVERVPKQAVDPDATELLPRVPERGQRSGRFGPPE</sequence>
<keyword evidence="6 8" id="KW-0472">Membrane</keyword>
<dbReference type="EMBL" id="POTX01000069">
    <property type="protein sequence ID" value="PZF97089.1"/>
    <property type="molecule type" value="Genomic_DNA"/>
</dbReference>
<dbReference type="GO" id="GO:0005886">
    <property type="term" value="C:plasma membrane"/>
    <property type="evidence" value="ECO:0007669"/>
    <property type="project" value="TreeGrafter"/>
</dbReference>
<keyword evidence="3 10" id="KW-0808">Transferase</keyword>
<dbReference type="Proteomes" id="UP000248627">
    <property type="component" value="Unassembled WGS sequence"/>
</dbReference>
<dbReference type="Pfam" id="PF13632">
    <property type="entry name" value="Glyco_trans_2_3"/>
    <property type="match status" value="1"/>
</dbReference>
<accession>A0A2W2D8N0</accession>
<feature type="transmembrane region" description="Helical" evidence="8">
    <location>
        <begin position="482"/>
        <end position="502"/>
    </location>
</feature>
<dbReference type="PANTHER" id="PTHR43867:SF2">
    <property type="entry name" value="CELLULOSE SYNTHASE CATALYTIC SUBUNIT A [UDP-FORMING]"/>
    <property type="match status" value="1"/>
</dbReference>
<feature type="domain" description="Glycosyltransferase 2-like" evidence="9">
    <location>
        <begin position="239"/>
        <end position="430"/>
    </location>
</feature>
<dbReference type="AlphaFoldDB" id="A0A2W2D8N0"/>
<feature type="transmembrane region" description="Helical" evidence="8">
    <location>
        <begin position="418"/>
        <end position="437"/>
    </location>
</feature>
<keyword evidence="4 8" id="KW-0812">Transmembrane</keyword>
<evidence type="ECO:0000259" key="9">
    <source>
        <dbReference type="Pfam" id="PF13632"/>
    </source>
</evidence>
<dbReference type="OrthoDB" id="9806824at2"/>
<evidence type="ECO:0000256" key="7">
    <source>
        <dbReference type="SAM" id="MobiDB-lite"/>
    </source>
</evidence>
<evidence type="ECO:0000256" key="6">
    <source>
        <dbReference type="ARBA" id="ARBA00023136"/>
    </source>
</evidence>
<feature type="transmembrane region" description="Helical" evidence="8">
    <location>
        <begin position="100"/>
        <end position="120"/>
    </location>
</feature>
<feature type="region of interest" description="Disordered" evidence="7">
    <location>
        <begin position="611"/>
        <end position="678"/>
    </location>
</feature>
<evidence type="ECO:0000256" key="4">
    <source>
        <dbReference type="ARBA" id="ARBA00022692"/>
    </source>
</evidence>